<dbReference type="EMBL" id="CAJEWD010000003">
    <property type="protein sequence ID" value="CAD2071119.1"/>
    <property type="molecule type" value="Genomic_DNA"/>
</dbReference>
<feature type="domain" description="PepSY" evidence="2">
    <location>
        <begin position="137"/>
        <end position="193"/>
    </location>
</feature>
<dbReference type="RefSeq" id="WP_183369259.1">
    <property type="nucleotide sequence ID" value="NZ_CAJEWD010000003.1"/>
</dbReference>
<accession>A0A6V7R1B9</accession>
<dbReference type="InterPro" id="IPR025711">
    <property type="entry name" value="PepSY"/>
</dbReference>
<dbReference type="AlphaFoldDB" id="A0A6V7R1B9"/>
<comment type="caution">
    <text evidence="3">The sequence shown here is derived from an EMBL/GenBank/DDBJ whole genome shotgun (WGS) entry which is preliminary data.</text>
</comment>
<keyword evidence="4" id="KW-1185">Reference proteome</keyword>
<feature type="compositionally biased region" description="Basic and acidic residues" evidence="1">
    <location>
        <begin position="112"/>
        <end position="138"/>
    </location>
</feature>
<gene>
    <name evidence="3" type="ORF">JEODO184_00135</name>
</gene>
<name>A0A6V7R1B9_9STAP</name>
<evidence type="ECO:0000256" key="1">
    <source>
        <dbReference type="SAM" id="MobiDB-lite"/>
    </source>
</evidence>
<feature type="region of interest" description="Disordered" evidence="1">
    <location>
        <begin position="82"/>
        <end position="138"/>
    </location>
</feature>
<feature type="domain" description="PepSY" evidence="2">
    <location>
        <begin position="32"/>
        <end position="77"/>
    </location>
</feature>
<evidence type="ECO:0000313" key="3">
    <source>
        <dbReference type="EMBL" id="CAD2071119.1"/>
    </source>
</evidence>
<sequence length="250" mass="28628">MTKRTKILLTILIILLGGVVLAYLFFNQSDLISEEEAKGIVTERYGGTVESVSLDNDKRYFNINLNNAGVLHEVKIDREDSSVEAIENVSDTTKQKENVTEDSQESEETSESEEKNTEQASKQPEEKDKEKASKPKPITLEEAKKIAFDEVGGENVYSTWYEEGEAREYYILQLVDGDDEGALISVNGLTGQIYKVVWLEIDDDDYGDIEQLIYEVNEYSNMSPQRYIEYDEDYLDDYEENEEEEDGDNE</sequence>
<protein>
    <recommendedName>
        <fullName evidence="2">PepSY domain-containing protein</fullName>
    </recommendedName>
</protein>
<dbReference type="Gene3D" id="3.10.450.40">
    <property type="match status" value="2"/>
</dbReference>
<reference evidence="3 4" key="1">
    <citation type="submission" date="2020-07" db="EMBL/GenBank/DDBJ databases">
        <authorList>
            <person name="Criscuolo A."/>
        </authorList>
    </citation>
    <scope>NUCLEOTIDE SEQUENCE [LARGE SCALE GENOMIC DNA]</scope>
    <source>
        <strain evidence="3">CIP111649</strain>
    </source>
</reference>
<dbReference type="Pfam" id="PF03413">
    <property type="entry name" value="PepSY"/>
    <property type="match status" value="2"/>
</dbReference>
<evidence type="ECO:0000313" key="4">
    <source>
        <dbReference type="Proteomes" id="UP000589351"/>
    </source>
</evidence>
<evidence type="ECO:0000259" key="2">
    <source>
        <dbReference type="Pfam" id="PF03413"/>
    </source>
</evidence>
<feature type="compositionally biased region" description="Acidic residues" evidence="1">
    <location>
        <begin position="100"/>
        <end position="111"/>
    </location>
</feature>
<dbReference type="Proteomes" id="UP000589351">
    <property type="component" value="Unassembled WGS sequence"/>
</dbReference>
<organism evidence="3 4">
    <name type="scientific">Jeotgalicoccus meleagridis</name>
    <dbReference type="NCBI Taxonomy" id="2759181"/>
    <lineage>
        <taxon>Bacteria</taxon>
        <taxon>Bacillati</taxon>
        <taxon>Bacillota</taxon>
        <taxon>Bacilli</taxon>
        <taxon>Bacillales</taxon>
        <taxon>Staphylococcaceae</taxon>
        <taxon>Jeotgalicoccus</taxon>
    </lineage>
</organism>
<proteinExistence type="predicted"/>